<dbReference type="EMBL" id="JBELQB010000005">
    <property type="protein sequence ID" value="MFL9837558.1"/>
    <property type="molecule type" value="Genomic_DNA"/>
</dbReference>
<gene>
    <name evidence="1" type="ORF">ABS768_08620</name>
</gene>
<name>A0ABW8YED0_9FLAO</name>
<comment type="caution">
    <text evidence="1">The sequence shown here is derived from an EMBL/GenBank/DDBJ whole genome shotgun (WGS) entry which is preliminary data.</text>
</comment>
<evidence type="ECO:0000313" key="2">
    <source>
        <dbReference type="Proteomes" id="UP001629059"/>
    </source>
</evidence>
<keyword evidence="2" id="KW-1185">Reference proteome</keyword>
<reference evidence="1 2" key="1">
    <citation type="submission" date="2024-06" db="EMBL/GenBank/DDBJ databases">
        <authorList>
            <person name="Kaempfer P."/>
            <person name="Viver T."/>
        </authorList>
    </citation>
    <scope>NUCLEOTIDE SEQUENCE [LARGE SCALE GENOMIC DNA]</scope>
    <source>
        <strain evidence="1 2">ST-75</strain>
    </source>
</reference>
<evidence type="ECO:0000313" key="1">
    <source>
        <dbReference type="EMBL" id="MFL9837558.1"/>
    </source>
</evidence>
<dbReference type="Proteomes" id="UP001629059">
    <property type="component" value="Unassembled WGS sequence"/>
</dbReference>
<dbReference type="RefSeq" id="WP_330442981.1">
    <property type="nucleotide sequence ID" value="NZ_JBELQB010000005.1"/>
</dbReference>
<organism evidence="1 2">
    <name type="scientific">Flavobacterium rhizophilum</name>
    <dbReference type="NCBI Taxonomy" id="3163296"/>
    <lineage>
        <taxon>Bacteria</taxon>
        <taxon>Pseudomonadati</taxon>
        <taxon>Bacteroidota</taxon>
        <taxon>Flavobacteriia</taxon>
        <taxon>Flavobacteriales</taxon>
        <taxon>Flavobacteriaceae</taxon>
        <taxon>Flavobacterium</taxon>
    </lineage>
</organism>
<evidence type="ECO:0008006" key="3">
    <source>
        <dbReference type="Google" id="ProtNLM"/>
    </source>
</evidence>
<accession>A0ABW8YED0</accession>
<sequence>MSSFIEIPYGKEDVIINTLEIASIKSSGKSIVLKLTNGDSFTFAATLEKFRELLKPEKIEADRKTGVNLASMM</sequence>
<proteinExistence type="predicted"/>
<protein>
    <recommendedName>
        <fullName evidence="3">KTSC domain-containing protein</fullName>
    </recommendedName>
</protein>